<feature type="transmembrane region" description="Helical" evidence="1">
    <location>
        <begin position="63"/>
        <end position="83"/>
    </location>
</feature>
<dbReference type="GeneID" id="66075765"/>
<dbReference type="KEGG" id="more:E1B28_006689"/>
<accession>A0A9P7UWN6</accession>
<feature type="transmembrane region" description="Helical" evidence="1">
    <location>
        <begin position="103"/>
        <end position="123"/>
    </location>
</feature>
<feature type="transmembrane region" description="Helical" evidence="1">
    <location>
        <begin position="263"/>
        <end position="282"/>
    </location>
</feature>
<comment type="caution">
    <text evidence="2">The sequence shown here is derived from an EMBL/GenBank/DDBJ whole genome shotgun (WGS) entry which is preliminary data.</text>
</comment>
<dbReference type="Proteomes" id="UP001049176">
    <property type="component" value="Chromosome 3"/>
</dbReference>
<proteinExistence type="predicted"/>
<gene>
    <name evidence="2" type="ORF">E1B28_006689</name>
</gene>
<protein>
    <submittedName>
        <fullName evidence="2">Uncharacterized protein</fullName>
    </submittedName>
</protein>
<keyword evidence="1" id="KW-0472">Membrane</keyword>
<dbReference type="RefSeq" id="XP_043012477.1">
    <property type="nucleotide sequence ID" value="XM_043151382.1"/>
</dbReference>
<reference evidence="2" key="1">
    <citation type="journal article" date="2021" name="Genome Biol. Evol.">
        <title>The assembled and annotated genome of the fairy-ring fungus Marasmius oreades.</title>
        <authorList>
            <person name="Hiltunen M."/>
            <person name="Ament-Velasquez S.L."/>
            <person name="Johannesson H."/>
        </authorList>
    </citation>
    <scope>NUCLEOTIDE SEQUENCE</scope>
    <source>
        <strain evidence="2">03SP1</strain>
    </source>
</reference>
<dbReference type="EMBL" id="CM032183">
    <property type="protein sequence ID" value="KAG7096007.1"/>
    <property type="molecule type" value="Genomic_DNA"/>
</dbReference>
<evidence type="ECO:0000256" key="1">
    <source>
        <dbReference type="SAM" id="Phobius"/>
    </source>
</evidence>
<organism evidence="2 3">
    <name type="scientific">Marasmius oreades</name>
    <name type="common">fairy-ring Marasmius</name>
    <dbReference type="NCBI Taxonomy" id="181124"/>
    <lineage>
        <taxon>Eukaryota</taxon>
        <taxon>Fungi</taxon>
        <taxon>Dikarya</taxon>
        <taxon>Basidiomycota</taxon>
        <taxon>Agaricomycotina</taxon>
        <taxon>Agaricomycetes</taxon>
        <taxon>Agaricomycetidae</taxon>
        <taxon>Agaricales</taxon>
        <taxon>Marasmiineae</taxon>
        <taxon>Marasmiaceae</taxon>
        <taxon>Marasmius</taxon>
    </lineage>
</organism>
<evidence type="ECO:0000313" key="2">
    <source>
        <dbReference type="EMBL" id="KAG7096007.1"/>
    </source>
</evidence>
<keyword evidence="1" id="KW-0812">Transmembrane</keyword>
<dbReference type="AlphaFoldDB" id="A0A9P7UWN6"/>
<keyword evidence="1" id="KW-1133">Transmembrane helix</keyword>
<name>A0A9P7UWN6_9AGAR</name>
<dbReference type="OrthoDB" id="2548432at2759"/>
<feature type="transmembrane region" description="Helical" evidence="1">
    <location>
        <begin position="135"/>
        <end position="158"/>
    </location>
</feature>
<sequence>MSNTTGSPLTFPPPPPPGLNYIEAIRPSLNFILVITPLGAALVPLIITLLFFSTPEVRRRPVFILNILACCSGICEAAINAALETKQILYPLQPVSKELLTGVIVFAMVSPVFIDSILLFRLLAFYPLHRTSKRVFFLVLLLPVVVKCGRFTAVVLYLNSFTRGSGQLPSVLLAAASTWPRNPYIMTEWSLQMVDNTYASVFFLYKLYACQKPGTVSLRSRSLLSTIRTLFLVALGNFIFPIIMNIASIVLIATDPSFVNGSYILLANNYVAILGVVFATIWTRKQSWIRGEDDKTPQDSCEPARMPKATLSTIHFGVRDVSLVTAGDVEMGQPK</sequence>
<feature type="transmembrane region" description="Helical" evidence="1">
    <location>
        <begin position="29"/>
        <end position="51"/>
    </location>
</feature>
<feature type="transmembrane region" description="Helical" evidence="1">
    <location>
        <begin position="229"/>
        <end position="251"/>
    </location>
</feature>
<evidence type="ECO:0000313" key="3">
    <source>
        <dbReference type="Proteomes" id="UP001049176"/>
    </source>
</evidence>
<keyword evidence="3" id="KW-1185">Reference proteome</keyword>